<evidence type="ECO:0000256" key="1">
    <source>
        <dbReference type="ARBA" id="ARBA00001863"/>
    </source>
</evidence>
<dbReference type="PRINTS" id="PR00736">
    <property type="entry name" value="GLHYDRLASE15"/>
</dbReference>
<dbReference type="InterPro" id="IPR012341">
    <property type="entry name" value="6hp_glycosidase-like_sf"/>
</dbReference>
<evidence type="ECO:0000256" key="2">
    <source>
        <dbReference type="ARBA" id="ARBA00006188"/>
    </source>
</evidence>
<evidence type="ECO:0000313" key="9">
    <source>
        <dbReference type="EMBL" id="QIS12423.1"/>
    </source>
</evidence>
<dbReference type="KEGG" id="nah:F5544_22810"/>
<sequence length="537" mass="58646">MRLHGGTGNTVHWHICVLARRLVDPLPGPPRWVMGTEIPASRDERVLSSAIIDIRMPPGFRDEGVRAALTIRGDRPGTVVMPLSHRSGCPSAVALSGKGIRMDTLDYGLVRPSLAQSDLTRIASYLFWLMFRNIASDGFVFEDPVNVGTLSRPGCVLASPSWENSATRVSQDYVYNWTRDAAVVAMELAVGPMATDQPLIDYVNFARLCQDSGGDFDRACYLIDGTPRNWTDQADGPALQTLAILAMYGALDAATRTTARAVVTANLNFLRDSYQGETYNLWEEVYGASFFARSVHLRCLRAMTTDPLGIGVPDWLTTAIGWLENSLEGHWTGSYYQSMLPAPNNYRAPYDPNIDIVMAAVYGGVAVADTRLLATAALLRAQWADPASKYFYPINGEDRGRGIGPLLGRYPGDVYDGDTDAQVGDHPWALCTANFAELHYRLAAHIDATKTVPLDNNSAGFFDQLGIGASTTPDAAVTALRTAGDRMLDALVFHSDHLELSEQFDATSGYQKSVRNLSWSYAAFLSAVRAREYGIPG</sequence>
<keyword evidence="4" id="KW-0378">Hydrolase</keyword>
<keyword evidence="7" id="KW-0624">Polysaccharide degradation</keyword>
<proteinExistence type="inferred from homology"/>
<feature type="domain" description="GH15-like" evidence="8">
    <location>
        <begin position="152"/>
        <end position="192"/>
    </location>
</feature>
<dbReference type="EMBL" id="CP046172">
    <property type="protein sequence ID" value="QIS12423.1"/>
    <property type="molecule type" value="Genomic_DNA"/>
</dbReference>
<dbReference type="AlphaFoldDB" id="A0A6G9YHJ8"/>
<protein>
    <recommendedName>
        <fullName evidence="3">glucan 1,4-alpha-glucosidase</fullName>
        <ecNumber evidence="3">3.2.1.3</ecNumber>
    </recommendedName>
</protein>
<keyword evidence="6" id="KW-0326">Glycosidase</keyword>
<evidence type="ECO:0000256" key="3">
    <source>
        <dbReference type="ARBA" id="ARBA00012593"/>
    </source>
</evidence>
<comment type="catalytic activity">
    <reaction evidence="1">
        <text>Hydrolysis of terminal (1-&gt;4)-linked alpha-D-glucose residues successively from non-reducing ends of the chains with release of beta-D-glucose.</text>
        <dbReference type="EC" id="3.2.1.3"/>
    </reaction>
</comment>
<evidence type="ECO:0000256" key="7">
    <source>
        <dbReference type="ARBA" id="ARBA00023326"/>
    </source>
</evidence>
<dbReference type="SUPFAM" id="SSF48208">
    <property type="entry name" value="Six-hairpin glycosidases"/>
    <property type="match status" value="1"/>
</dbReference>
<dbReference type="Proteomes" id="UP000503540">
    <property type="component" value="Chromosome"/>
</dbReference>
<accession>A0A6G9YHJ8</accession>
<dbReference type="Pfam" id="PF00723">
    <property type="entry name" value="Glyco_hydro_15"/>
    <property type="match status" value="2"/>
</dbReference>
<evidence type="ECO:0000313" key="10">
    <source>
        <dbReference type="Proteomes" id="UP000503540"/>
    </source>
</evidence>
<dbReference type="InterPro" id="IPR000165">
    <property type="entry name" value="Glucoamylase"/>
</dbReference>
<dbReference type="Gene3D" id="1.50.10.10">
    <property type="match status" value="1"/>
</dbReference>
<dbReference type="GO" id="GO:0000272">
    <property type="term" value="P:polysaccharide catabolic process"/>
    <property type="evidence" value="ECO:0007669"/>
    <property type="project" value="UniProtKB-KW"/>
</dbReference>
<feature type="domain" description="GH15-like" evidence="8">
    <location>
        <begin position="233"/>
        <end position="528"/>
    </location>
</feature>
<reference evidence="9 10" key="1">
    <citation type="journal article" date="2019" name="ACS Chem. Biol.">
        <title>Identification and Mobilization of a Cryptic Antibiotic Biosynthesis Gene Locus from a Human-Pathogenic Nocardia Isolate.</title>
        <authorList>
            <person name="Herisse M."/>
            <person name="Ishida K."/>
            <person name="Porter J.L."/>
            <person name="Howden B."/>
            <person name="Hertweck C."/>
            <person name="Stinear T.P."/>
            <person name="Pidot S.J."/>
        </authorList>
    </citation>
    <scope>NUCLEOTIDE SEQUENCE [LARGE SCALE GENOMIC DNA]</scope>
    <source>
        <strain evidence="9 10">AUSMDU00012717</strain>
    </source>
</reference>
<keyword evidence="10" id="KW-1185">Reference proteome</keyword>
<evidence type="ECO:0000256" key="6">
    <source>
        <dbReference type="ARBA" id="ARBA00023295"/>
    </source>
</evidence>
<dbReference type="InterPro" id="IPR008928">
    <property type="entry name" value="6-hairpin_glycosidase_sf"/>
</dbReference>
<dbReference type="RefSeq" id="WP_203217322.1">
    <property type="nucleotide sequence ID" value="NZ_CP046172.1"/>
</dbReference>
<evidence type="ECO:0000256" key="4">
    <source>
        <dbReference type="ARBA" id="ARBA00022801"/>
    </source>
</evidence>
<comment type="similarity">
    <text evidence="2">Belongs to the glycosyl hydrolase 15 family.</text>
</comment>
<gene>
    <name evidence="9" type="ORF">F5544_22810</name>
</gene>
<dbReference type="GO" id="GO:0004339">
    <property type="term" value="F:glucan 1,4-alpha-glucosidase activity"/>
    <property type="evidence" value="ECO:0007669"/>
    <property type="project" value="UniProtKB-EC"/>
</dbReference>
<keyword evidence="5" id="KW-0119">Carbohydrate metabolism</keyword>
<dbReference type="PANTHER" id="PTHR31616">
    <property type="entry name" value="TREHALASE"/>
    <property type="match status" value="1"/>
</dbReference>
<dbReference type="PANTHER" id="PTHR31616:SF9">
    <property type="entry name" value="GLUCOAMYLASE, INTRACELLULAR SPORULATION-SPECIFIC"/>
    <property type="match status" value="1"/>
</dbReference>
<evidence type="ECO:0000256" key="5">
    <source>
        <dbReference type="ARBA" id="ARBA00023277"/>
    </source>
</evidence>
<evidence type="ECO:0000259" key="8">
    <source>
        <dbReference type="Pfam" id="PF00723"/>
    </source>
</evidence>
<name>A0A6G9YHJ8_9NOCA</name>
<dbReference type="InterPro" id="IPR011613">
    <property type="entry name" value="GH15-like"/>
</dbReference>
<organism evidence="9 10">
    <name type="scientific">Nocardia arthritidis</name>
    <dbReference type="NCBI Taxonomy" id="228602"/>
    <lineage>
        <taxon>Bacteria</taxon>
        <taxon>Bacillati</taxon>
        <taxon>Actinomycetota</taxon>
        <taxon>Actinomycetes</taxon>
        <taxon>Mycobacteriales</taxon>
        <taxon>Nocardiaceae</taxon>
        <taxon>Nocardia</taxon>
    </lineage>
</organism>
<dbReference type="EC" id="3.2.1.3" evidence="3"/>